<dbReference type="OMA" id="SATWHVK"/>
<dbReference type="GO" id="GO:0016604">
    <property type="term" value="C:nuclear body"/>
    <property type="evidence" value="ECO:0007669"/>
    <property type="project" value="TreeGrafter"/>
</dbReference>
<evidence type="ECO:0000259" key="4">
    <source>
        <dbReference type="Pfam" id="PF08585"/>
    </source>
</evidence>
<comment type="similarity">
    <text evidence="1">Belongs to the RMI1 family.</text>
</comment>
<dbReference type="GO" id="GO:0031422">
    <property type="term" value="C:RecQ family helicase-topoisomerase III complex"/>
    <property type="evidence" value="ECO:0007669"/>
    <property type="project" value="TreeGrafter"/>
</dbReference>
<dbReference type="Pfam" id="PF08585">
    <property type="entry name" value="RMI1_N_C"/>
    <property type="match status" value="1"/>
</dbReference>
<dbReference type="InterPro" id="IPR013894">
    <property type="entry name" value="RMI1_OB"/>
</dbReference>
<dbReference type="Proteomes" id="UP000265020">
    <property type="component" value="Unassembled WGS sequence"/>
</dbReference>
<dbReference type="GeneTree" id="ENSGT00940000161055"/>
<evidence type="ECO:0000256" key="3">
    <source>
        <dbReference type="SAM" id="MobiDB-lite"/>
    </source>
</evidence>
<dbReference type="InterPro" id="IPR032199">
    <property type="entry name" value="RMI1_C"/>
</dbReference>
<dbReference type="SMART" id="SM01161">
    <property type="entry name" value="DUF1767"/>
    <property type="match status" value="1"/>
</dbReference>
<protein>
    <recommendedName>
        <fullName evidence="2">RecQ-mediated genome instability protein 1</fullName>
    </recommendedName>
</protein>
<dbReference type="Gene3D" id="2.40.50.770">
    <property type="entry name" value="RecQ-mediated genome instability protein Rmi1, C-terminal domain"/>
    <property type="match status" value="1"/>
</dbReference>
<dbReference type="InterPro" id="IPR042470">
    <property type="entry name" value="RMI1_N_C_sf"/>
</dbReference>
<feature type="domain" description="RecQ-mediated genome instability protein 1 C-terminal OB-fold" evidence="5">
    <location>
        <begin position="500"/>
        <end position="636"/>
    </location>
</feature>
<dbReference type="Pfam" id="PF16099">
    <property type="entry name" value="RMI1_C"/>
    <property type="match status" value="1"/>
</dbReference>
<evidence type="ECO:0000256" key="2">
    <source>
        <dbReference type="ARBA" id="ARBA00018987"/>
    </source>
</evidence>
<dbReference type="GO" id="GO:0000166">
    <property type="term" value="F:nucleotide binding"/>
    <property type="evidence" value="ECO:0007669"/>
    <property type="project" value="InterPro"/>
</dbReference>
<feature type="region of interest" description="Disordered" evidence="3">
    <location>
        <begin position="330"/>
        <end position="353"/>
    </location>
</feature>
<organism evidence="6 7">
    <name type="scientific">Cyprinodon variegatus</name>
    <name type="common">Sheepshead minnow</name>
    <dbReference type="NCBI Taxonomy" id="28743"/>
    <lineage>
        <taxon>Eukaryota</taxon>
        <taxon>Metazoa</taxon>
        <taxon>Chordata</taxon>
        <taxon>Craniata</taxon>
        <taxon>Vertebrata</taxon>
        <taxon>Euteleostomi</taxon>
        <taxon>Actinopterygii</taxon>
        <taxon>Neopterygii</taxon>
        <taxon>Teleostei</taxon>
        <taxon>Neoteleostei</taxon>
        <taxon>Acanthomorphata</taxon>
        <taxon>Ovalentaria</taxon>
        <taxon>Atherinomorphae</taxon>
        <taxon>Cyprinodontiformes</taxon>
        <taxon>Cyprinodontidae</taxon>
        <taxon>Cyprinodon</taxon>
    </lineage>
</organism>
<feature type="compositionally biased region" description="Acidic residues" evidence="3">
    <location>
        <begin position="306"/>
        <end position="315"/>
    </location>
</feature>
<dbReference type="CTD" id="80010"/>
<dbReference type="PANTHER" id="PTHR14790:SF15">
    <property type="entry name" value="RECQ-MEDIATED GENOME INSTABILITY PROTEIN 1"/>
    <property type="match status" value="1"/>
</dbReference>
<feature type="compositionally biased region" description="Polar residues" evidence="3">
    <location>
        <begin position="266"/>
        <end position="289"/>
    </location>
</feature>
<name>A0A3Q2FK89_CYPVA</name>
<keyword evidence="7" id="KW-1185">Reference proteome</keyword>
<dbReference type="Gene3D" id="2.40.50.510">
    <property type="match status" value="1"/>
</dbReference>
<dbReference type="GeneID" id="107084464"/>
<dbReference type="GO" id="GO:0000724">
    <property type="term" value="P:double-strand break repair via homologous recombination"/>
    <property type="evidence" value="ECO:0007669"/>
    <property type="project" value="TreeGrafter"/>
</dbReference>
<feature type="compositionally biased region" description="Polar residues" evidence="3">
    <location>
        <begin position="339"/>
        <end position="350"/>
    </location>
</feature>
<dbReference type="PANTHER" id="PTHR14790">
    <property type="entry name" value="RECQ-MEDIATED GENOME INSTABILITY PROTEIN 1 RMI1"/>
    <property type="match status" value="1"/>
</dbReference>
<dbReference type="AlphaFoldDB" id="A0A3Q2FK89"/>
<evidence type="ECO:0000256" key="1">
    <source>
        <dbReference type="ARBA" id="ARBA00006395"/>
    </source>
</evidence>
<dbReference type="STRING" id="28743.ENSCVAP00000004975"/>
<reference evidence="6" key="1">
    <citation type="submission" date="2025-08" db="UniProtKB">
        <authorList>
            <consortium name="Ensembl"/>
        </authorList>
    </citation>
    <scope>IDENTIFICATION</scope>
</reference>
<feature type="domain" description="RecQ mediated genome instability protein 1 OB-fold" evidence="4">
    <location>
        <begin position="44"/>
        <end position="180"/>
    </location>
</feature>
<feature type="region of interest" description="Disordered" evidence="3">
    <location>
        <begin position="187"/>
        <end position="209"/>
    </location>
</feature>
<accession>A0A3Q2FK89</accession>
<sequence length="643" mass="70773">MGNRLFETKRFSGIFQNFCLFAEQFQVLDQWLLTDLRDLDYPVLPEGLTQAQKTELNGAFCVQVDSLLDISQPAYGQLQKWRGTDCTNDEVSAVTQTTQRPWEAKSTRMLLLQITDGVQSLEAMEYQPIPALSAALRPGAKLQLQGKMVCRLGVVLLGPSNVKVLGGEVEDLVERNTQGRVLCRTLGLPEEEEQQGDEGTEAPTQPQQGNQEVVDLEMDDDELLASLEEHSEVEGLSVQPSRDSGYGTIRETSTLSSFLGNIVSSGSQPSTYFQRSNLTGTNSTRSAGRTNGEEQRFQNDNMADNEFPDEDFDDFPLDELDSVILQESENVDSSDHTLQDNQRAENSSNVVGAAKPQAAQFEALTSHETYGGSVPSRSTTLKRDHKGCIKGASKPFLSSTDLEPPKEIEIDMNDESRFMDEDMDYLLQEVESNPVLRERSEGLTKISAEERSGRGEPSISGCSLSMISPKTITETSQGKAHSLISTESNANSQAVTLTSAPFTYICLLEKLLSKQLSHPIEIHIKAFIVTLMGKLSSSNGVWSVSASVSDGTGYLDVVLSNEVLTGLLGFSVAEKTTLRRDPARRGELDHGMRRCQEELVDMCCIMTIIVKPGNERALVAKAEPVSDKMLRELELRATEIKCS</sequence>
<reference evidence="6" key="2">
    <citation type="submission" date="2025-09" db="UniProtKB">
        <authorList>
            <consortium name="Ensembl"/>
        </authorList>
    </citation>
    <scope>IDENTIFICATION</scope>
</reference>
<dbReference type="KEGG" id="cvg:107084464"/>
<feature type="region of interest" description="Disordered" evidence="3">
    <location>
        <begin position="266"/>
        <end position="315"/>
    </location>
</feature>
<dbReference type="FunFam" id="2.40.50.770:FF:000002">
    <property type="entry name" value="recQ-mediated genome instability protein 1"/>
    <property type="match status" value="1"/>
</dbReference>
<evidence type="ECO:0000313" key="6">
    <source>
        <dbReference type="Ensembl" id="ENSCVAP00000004975.1"/>
    </source>
</evidence>
<evidence type="ECO:0000313" key="7">
    <source>
        <dbReference type="Proteomes" id="UP000265020"/>
    </source>
</evidence>
<proteinExistence type="inferred from homology"/>
<evidence type="ECO:0000259" key="5">
    <source>
        <dbReference type="Pfam" id="PF16099"/>
    </source>
</evidence>
<dbReference type="Ensembl" id="ENSCVAT00000007462.1">
    <property type="protein sequence ID" value="ENSCVAP00000004975.1"/>
    <property type="gene ID" value="ENSCVAG00000006285.1"/>
</dbReference>
<dbReference type="OrthoDB" id="341511at2759"/>
<feature type="region of interest" description="Disordered" evidence="3">
    <location>
        <begin position="229"/>
        <end position="249"/>
    </location>
</feature>
<feature type="compositionally biased region" description="Acidic residues" evidence="3">
    <location>
        <begin position="189"/>
        <end position="200"/>
    </location>
</feature>
<dbReference type="RefSeq" id="XP_015229837.1">
    <property type="nucleotide sequence ID" value="XM_015374351.1"/>
</dbReference>
<dbReference type="GO" id="GO:0000712">
    <property type="term" value="P:resolution of meiotic recombination intermediates"/>
    <property type="evidence" value="ECO:0007669"/>
    <property type="project" value="TreeGrafter"/>
</dbReference>